<dbReference type="SUPFAM" id="SSF50249">
    <property type="entry name" value="Nucleic acid-binding proteins"/>
    <property type="match status" value="1"/>
</dbReference>
<dbReference type="EMBL" id="LR796952">
    <property type="protein sequence ID" value="CAB4177606.1"/>
    <property type="molecule type" value="Genomic_DNA"/>
</dbReference>
<evidence type="ECO:0000256" key="1">
    <source>
        <dbReference type="SAM" id="MobiDB-lite"/>
    </source>
</evidence>
<proteinExistence type="predicted"/>
<dbReference type="EMBL" id="LR796869">
    <property type="protein sequence ID" value="CAB4172116.1"/>
    <property type="molecule type" value="Genomic_DNA"/>
</dbReference>
<organism evidence="2">
    <name type="scientific">uncultured Caudovirales phage</name>
    <dbReference type="NCBI Taxonomy" id="2100421"/>
    <lineage>
        <taxon>Viruses</taxon>
        <taxon>Duplodnaviria</taxon>
        <taxon>Heunggongvirae</taxon>
        <taxon>Uroviricota</taxon>
        <taxon>Caudoviricetes</taxon>
        <taxon>Peduoviridae</taxon>
        <taxon>Maltschvirus</taxon>
        <taxon>Maltschvirus maltsch</taxon>
    </lineage>
</organism>
<evidence type="ECO:0000313" key="4">
    <source>
        <dbReference type="EMBL" id="CAB4202936.1"/>
    </source>
</evidence>
<evidence type="ECO:0000313" key="3">
    <source>
        <dbReference type="EMBL" id="CAB4177606.1"/>
    </source>
</evidence>
<gene>
    <name evidence="3" type="ORF">UFOVP1014_21</name>
    <name evidence="4" type="ORF">UFOVP1368_49</name>
    <name evidence="5" type="ORF">UFOVP1552_2</name>
    <name evidence="2" type="ORF">UFOVP933_48</name>
</gene>
<dbReference type="Gene3D" id="2.40.50.140">
    <property type="entry name" value="Nucleic acid-binding proteins"/>
    <property type="match status" value="1"/>
</dbReference>
<reference evidence="2" key="1">
    <citation type="submission" date="2020-05" db="EMBL/GenBank/DDBJ databases">
        <authorList>
            <person name="Chiriac C."/>
            <person name="Salcher M."/>
            <person name="Ghai R."/>
            <person name="Kavagutti S V."/>
        </authorList>
    </citation>
    <scope>NUCLEOTIDE SEQUENCE</scope>
</reference>
<evidence type="ECO:0008006" key="6">
    <source>
        <dbReference type="Google" id="ProtNLM"/>
    </source>
</evidence>
<dbReference type="Pfam" id="PF10991">
    <property type="entry name" value="Enc34_ssDNA-bd"/>
    <property type="match status" value="1"/>
</dbReference>
<sequence>MENANTRIVVKDARMAYVHLLEPRAAAEGAEAKYSVTLIIPKTDEAGIAAIKAAMKAAVSKKFGDKPPKGLRNPLRDGDEKDAESGEYMKGDEFRGNWYLSASSKKPVRALAGKARMPATDEHLQSGNYGAAELNFYGYDAAGNRGVAAGLNGVWITRKGEPLGSGATDWGVIEAEDFGSPGSAATASMSADDVF</sequence>
<dbReference type="EMBL" id="LR797317">
    <property type="protein sequence ID" value="CAB4202936.1"/>
    <property type="molecule type" value="Genomic_DNA"/>
</dbReference>
<name>A0A6J5PQ45_9CAUD</name>
<protein>
    <recommendedName>
        <fullName evidence="6">DUF2815 family protein</fullName>
    </recommendedName>
</protein>
<dbReference type="InterPro" id="IPR022595">
    <property type="entry name" value="Enc34_ssDNA-bd"/>
</dbReference>
<feature type="region of interest" description="Disordered" evidence="1">
    <location>
        <begin position="63"/>
        <end position="87"/>
    </location>
</feature>
<dbReference type="EMBL" id="LR798398">
    <property type="protein sequence ID" value="CAB5229170.1"/>
    <property type="molecule type" value="Genomic_DNA"/>
</dbReference>
<accession>A0A6J5PQ45</accession>
<evidence type="ECO:0000313" key="2">
    <source>
        <dbReference type="EMBL" id="CAB4172116.1"/>
    </source>
</evidence>
<evidence type="ECO:0000313" key="5">
    <source>
        <dbReference type="EMBL" id="CAB5229170.1"/>
    </source>
</evidence>
<dbReference type="InterPro" id="IPR012340">
    <property type="entry name" value="NA-bd_OB-fold"/>
</dbReference>